<evidence type="ECO:0000256" key="2">
    <source>
        <dbReference type="PIRSR" id="PIRSR000097-1"/>
    </source>
</evidence>
<protein>
    <submittedName>
        <fullName evidence="6">Aldo/keto reductase</fullName>
    </submittedName>
</protein>
<reference evidence="6 7" key="1">
    <citation type="journal article" date="2016" name="Mol. Biol. Evol.">
        <title>Comparative Genomics of Early-Diverging Mushroom-Forming Fungi Provides Insights into the Origins of Lignocellulose Decay Capabilities.</title>
        <authorList>
            <person name="Nagy L.G."/>
            <person name="Riley R."/>
            <person name="Tritt A."/>
            <person name="Adam C."/>
            <person name="Daum C."/>
            <person name="Floudas D."/>
            <person name="Sun H."/>
            <person name="Yadav J.S."/>
            <person name="Pangilinan J."/>
            <person name="Larsson K.H."/>
            <person name="Matsuura K."/>
            <person name="Barry K."/>
            <person name="Labutti K."/>
            <person name="Kuo R."/>
            <person name="Ohm R.A."/>
            <person name="Bhattacharya S.S."/>
            <person name="Shirouzu T."/>
            <person name="Yoshinaga Y."/>
            <person name="Martin F.M."/>
            <person name="Grigoriev I.V."/>
            <person name="Hibbett D.S."/>
        </authorList>
    </citation>
    <scope>NUCLEOTIDE SEQUENCE [LARGE SCALE GENOMIC DNA]</scope>
    <source>
        <strain evidence="6 7">TUFC12733</strain>
    </source>
</reference>
<dbReference type="PROSITE" id="PS00798">
    <property type="entry name" value="ALDOKETO_REDUCTASE_1"/>
    <property type="match status" value="1"/>
</dbReference>
<keyword evidence="1" id="KW-0560">Oxidoreductase</keyword>
<dbReference type="Gene3D" id="3.20.20.100">
    <property type="entry name" value="NADP-dependent oxidoreductase domain"/>
    <property type="match status" value="1"/>
</dbReference>
<evidence type="ECO:0000256" key="4">
    <source>
        <dbReference type="PIRSR" id="PIRSR000097-3"/>
    </source>
</evidence>
<feature type="site" description="Lowers pKa of active site Tyr" evidence="4">
    <location>
        <position position="77"/>
    </location>
</feature>
<feature type="active site" description="Proton donor" evidence="2">
    <location>
        <position position="52"/>
    </location>
</feature>
<evidence type="ECO:0000313" key="6">
    <source>
        <dbReference type="EMBL" id="KZP00463.1"/>
    </source>
</evidence>
<evidence type="ECO:0000256" key="1">
    <source>
        <dbReference type="ARBA" id="ARBA00023002"/>
    </source>
</evidence>
<dbReference type="PIRSF" id="PIRSF000097">
    <property type="entry name" value="AKR"/>
    <property type="match status" value="1"/>
</dbReference>
<dbReference type="InterPro" id="IPR023210">
    <property type="entry name" value="NADP_OxRdtase_dom"/>
</dbReference>
<feature type="domain" description="NADP-dependent oxidoreductase" evidence="5">
    <location>
        <begin position="19"/>
        <end position="289"/>
    </location>
</feature>
<dbReference type="CDD" id="cd19071">
    <property type="entry name" value="AKR_AKR1-5-like"/>
    <property type="match status" value="1"/>
</dbReference>
<dbReference type="InterPro" id="IPR018170">
    <property type="entry name" value="Aldo/ket_reductase_CS"/>
</dbReference>
<dbReference type="InterPro" id="IPR020471">
    <property type="entry name" value="AKR"/>
</dbReference>
<dbReference type="Proteomes" id="UP000076738">
    <property type="component" value="Unassembled WGS sequence"/>
</dbReference>
<dbReference type="InterPro" id="IPR036812">
    <property type="entry name" value="NAD(P)_OxRdtase_dom_sf"/>
</dbReference>
<dbReference type="PRINTS" id="PR00069">
    <property type="entry name" value="ALDKETRDTASE"/>
</dbReference>
<evidence type="ECO:0000256" key="3">
    <source>
        <dbReference type="PIRSR" id="PIRSR000097-2"/>
    </source>
</evidence>
<dbReference type="EMBL" id="KV417269">
    <property type="protein sequence ID" value="KZP00463.1"/>
    <property type="molecule type" value="Genomic_DNA"/>
</dbReference>
<dbReference type="STRING" id="1330018.A0A167R1Q2"/>
<dbReference type="SUPFAM" id="SSF51430">
    <property type="entry name" value="NAD(P)-linked oxidoreductase"/>
    <property type="match status" value="1"/>
</dbReference>
<dbReference type="GO" id="GO:0016616">
    <property type="term" value="F:oxidoreductase activity, acting on the CH-OH group of donors, NAD or NADP as acceptor"/>
    <property type="evidence" value="ECO:0007669"/>
    <property type="project" value="UniProtKB-ARBA"/>
</dbReference>
<sequence>MPPLPSSFKLFTGASIPALGFGTWQAPKGQVGNAVAHALRTGYRHIDCAYIYGNEAEVGAAIKDSGIPRSELWITSKLWNGYHRPQDVEEMYHKSAQDLHAGYLDLYLIHWPVAFGLGADGKPTDRAKGPDGNTLVDRALTDDYVSTWRAMEALVDGGKARHIGISNFNIRKTKDLISKAKIRPAVNQVELNFHWPQHELVKWAHGNNLLLEAYSPLGSGDKSKEMLADPTIVEIAEKNGVGPGRILLSWQIQRGNVVLAKSVTASRIEDNFFVFKLDKEDFDKLEKVSAEYPNKARVVRPGWGGLDIFEDGQPQD</sequence>
<evidence type="ECO:0000313" key="7">
    <source>
        <dbReference type="Proteomes" id="UP000076738"/>
    </source>
</evidence>
<evidence type="ECO:0000259" key="5">
    <source>
        <dbReference type="Pfam" id="PF00248"/>
    </source>
</evidence>
<keyword evidence="7" id="KW-1185">Reference proteome</keyword>
<dbReference type="OrthoDB" id="416253at2759"/>
<gene>
    <name evidence="6" type="ORF">CALVIDRAFT_533470</name>
</gene>
<dbReference type="Pfam" id="PF00248">
    <property type="entry name" value="Aldo_ket_red"/>
    <property type="match status" value="1"/>
</dbReference>
<accession>A0A167R1Q2</accession>
<dbReference type="PROSITE" id="PS00062">
    <property type="entry name" value="ALDOKETO_REDUCTASE_2"/>
    <property type="match status" value="1"/>
</dbReference>
<name>A0A167R1Q2_CALVF</name>
<dbReference type="PANTHER" id="PTHR11732">
    <property type="entry name" value="ALDO/KETO REDUCTASE"/>
    <property type="match status" value="1"/>
</dbReference>
<dbReference type="FunFam" id="3.20.20.100:FF:000002">
    <property type="entry name" value="2,5-diketo-D-gluconic acid reductase A"/>
    <property type="match status" value="1"/>
</dbReference>
<organism evidence="6 7">
    <name type="scientific">Calocera viscosa (strain TUFC12733)</name>
    <dbReference type="NCBI Taxonomy" id="1330018"/>
    <lineage>
        <taxon>Eukaryota</taxon>
        <taxon>Fungi</taxon>
        <taxon>Dikarya</taxon>
        <taxon>Basidiomycota</taxon>
        <taxon>Agaricomycotina</taxon>
        <taxon>Dacrymycetes</taxon>
        <taxon>Dacrymycetales</taxon>
        <taxon>Dacrymycetaceae</taxon>
        <taxon>Calocera</taxon>
    </lineage>
</organism>
<feature type="binding site" evidence="3">
    <location>
        <position position="110"/>
    </location>
    <ligand>
        <name>substrate</name>
    </ligand>
</feature>
<proteinExistence type="predicted"/>
<dbReference type="AlphaFoldDB" id="A0A167R1Q2"/>